<gene>
    <name evidence="13" type="ordered locus">Sfum_3698</name>
</gene>
<dbReference type="InterPro" id="IPR011867">
    <property type="entry name" value="ModB_ABC"/>
</dbReference>
<evidence type="ECO:0000256" key="3">
    <source>
        <dbReference type="ARBA" id="ARBA00007069"/>
    </source>
</evidence>
<keyword evidence="4 10" id="KW-0813">Transport</keyword>
<dbReference type="PANTHER" id="PTHR30183">
    <property type="entry name" value="MOLYBDENUM TRANSPORT SYSTEM PERMEASE PROTEIN MODB"/>
    <property type="match status" value="1"/>
</dbReference>
<evidence type="ECO:0000313" key="13">
    <source>
        <dbReference type="EMBL" id="ABK19368.1"/>
    </source>
</evidence>
<dbReference type="CDD" id="cd06261">
    <property type="entry name" value="TM_PBP2"/>
    <property type="match status" value="1"/>
</dbReference>
<dbReference type="OrthoDB" id="9795403at2"/>
<keyword evidence="6 11" id="KW-0500">Molybdenum</keyword>
<evidence type="ECO:0000256" key="1">
    <source>
        <dbReference type="ARBA" id="ARBA00002949"/>
    </source>
</evidence>
<evidence type="ECO:0000313" key="14">
    <source>
        <dbReference type="Proteomes" id="UP000001784"/>
    </source>
</evidence>
<dbReference type="FunCoup" id="A0LPL6">
    <property type="interactions" value="227"/>
</dbReference>
<dbReference type="PROSITE" id="PS50928">
    <property type="entry name" value="ABC_TM1"/>
    <property type="match status" value="1"/>
</dbReference>
<name>A0LPL6_SYNFM</name>
<dbReference type="SUPFAM" id="SSF161098">
    <property type="entry name" value="MetI-like"/>
    <property type="match status" value="1"/>
</dbReference>
<dbReference type="Pfam" id="PF00528">
    <property type="entry name" value="BPD_transp_1"/>
    <property type="match status" value="1"/>
</dbReference>
<dbReference type="GO" id="GO:0015098">
    <property type="term" value="F:molybdate ion transmembrane transporter activity"/>
    <property type="evidence" value="ECO:0007669"/>
    <property type="project" value="UniProtKB-UniRule"/>
</dbReference>
<dbReference type="NCBIfam" id="NF038017">
    <property type="entry name" value="ABC_perm1"/>
    <property type="match status" value="1"/>
</dbReference>
<feature type="transmembrane region" description="Helical" evidence="10">
    <location>
        <begin position="193"/>
        <end position="212"/>
    </location>
</feature>
<dbReference type="HOGENOM" id="CLU_016047_14_3_7"/>
<dbReference type="PANTHER" id="PTHR30183:SF3">
    <property type="entry name" value="MOLYBDENUM TRANSPORT SYSTEM PERMEASE PROTEIN MODB"/>
    <property type="match status" value="1"/>
</dbReference>
<dbReference type="EMBL" id="CP000478">
    <property type="protein sequence ID" value="ABK19368.1"/>
    <property type="molecule type" value="Genomic_DNA"/>
</dbReference>
<keyword evidence="14" id="KW-1185">Reference proteome</keyword>
<evidence type="ECO:0000256" key="9">
    <source>
        <dbReference type="ARBA" id="ARBA00023136"/>
    </source>
</evidence>
<proteinExistence type="inferred from homology"/>
<evidence type="ECO:0000256" key="10">
    <source>
        <dbReference type="RuleBase" id="RU363032"/>
    </source>
</evidence>
<feature type="transmembrane region" description="Helical" evidence="10">
    <location>
        <begin position="12"/>
        <end position="34"/>
    </location>
</feature>
<comment type="subcellular location">
    <subcellularLocation>
        <location evidence="2 10">Cell membrane</location>
        <topology evidence="2 10">Multi-pass membrane protein</topology>
    </subcellularLocation>
</comment>
<dbReference type="AlphaFoldDB" id="A0LPL6"/>
<evidence type="ECO:0000256" key="6">
    <source>
        <dbReference type="ARBA" id="ARBA00022505"/>
    </source>
</evidence>
<evidence type="ECO:0000256" key="7">
    <source>
        <dbReference type="ARBA" id="ARBA00022692"/>
    </source>
</evidence>
<dbReference type="NCBIfam" id="TIGR02141">
    <property type="entry name" value="modB_ABC"/>
    <property type="match status" value="1"/>
</dbReference>
<evidence type="ECO:0000256" key="4">
    <source>
        <dbReference type="ARBA" id="ARBA00022448"/>
    </source>
</evidence>
<dbReference type="Proteomes" id="UP000001784">
    <property type="component" value="Chromosome"/>
</dbReference>
<evidence type="ECO:0000256" key="2">
    <source>
        <dbReference type="ARBA" id="ARBA00004651"/>
    </source>
</evidence>
<reference evidence="13 14" key="1">
    <citation type="submission" date="2006-10" db="EMBL/GenBank/DDBJ databases">
        <title>Complete sequence of Syntrophobacter fumaroxidans MPOB.</title>
        <authorList>
            <consortium name="US DOE Joint Genome Institute"/>
            <person name="Copeland A."/>
            <person name="Lucas S."/>
            <person name="Lapidus A."/>
            <person name="Barry K."/>
            <person name="Detter J.C."/>
            <person name="Glavina del Rio T."/>
            <person name="Hammon N."/>
            <person name="Israni S."/>
            <person name="Pitluck S."/>
            <person name="Goltsman E.G."/>
            <person name="Martinez M."/>
            <person name="Schmutz J."/>
            <person name="Larimer F."/>
            <person name="Land M."/>
            <person name="Hauser L."/>
            <person name="Kyrpides N."/>
            <person name="Kim E."/>
            <person name="Boone D.R."/>
            <person name="Brockman F."/>
            <person name="Culley D."/>
            <person name="Ferry J."/>
            <person name="Gunsalus R."/>
            <person name="McInerney M.J."/>
            <person name="Morrison M."/>
            <person name="Plugge C."/>
            <person name="Rohlin L."/>
            <person name="Scholten J."/>
            <person name="Sieber J."/>
            <person name="Stams A.J.M."/>
            <person name="Worm P."/>
            <person name="Henstra A.M."/>
            <person name="Richardson P."/>
        </authorList>
    </citation>
    <scope>NUCLEOTIDE SEQUENCE [LARGE SCALE GENOMIC DNA]</scope>
    <source>
        <strain evidence="14">DSM 10017 / MPOB</strain>
    </source>
</reference>
<keyword evidence="5 11" id="KW-1003">Cell membrane</keyword>
<dbReference type="STRING" id="335543.Sfum_3698"/>
<evidence type="ECO:0000256" key="5">
    <source>
        <dbReference type="ARBA" id="ARBA00022475"/>
    </source>
</evidence>
<dbReference type="KEGG" id="sfu:Sfum_3698"/>
<evidence type="ECO:0000256" key="11">
    <source>
        <dbReference type="RuleBase" id="RU365097"/>
    </source>
</evidence>
<evidence type="ECO:0000256" key="8">
    <source>
        <dbReference type="ARBA" id="ARBA00022989"/>
    </source>
</evidence>
<sequence length="226" mass="24443">MTQTLVPLLLTLKVAGFATLGASLVGVSVAFLLARVRFRGREWLDAFLTLPLVMPPTVLGYYLIVIIGRRGWIGSWLYETFGVTLMFTWQGAVVASTVVSLPLVFKAARSAFESIDPNLEKAARTLGLSEAGVFFRVSFPLAWPGILAGTMLAFARAMGEFGATLMVAGNLPGKTQTLSLAVYDAVQAGNERMAATLVIITSLVCMAVLVFSGRMLKTRYLKEVDR</sequence>
<protein>
    <recommendedName>
        <fullName evidence="11">Molybdenum transport system permease</fullName>
    </recommendedName>
</protein>
<dbReference type="InterPro" id="IPR035906">
    <property type="entry name" value="MetI-like_sf"/>
</dbReference>
<keyword evidence="9 10" id="KW-0472">Membrane</keyword>
<keyword evidence="7 10" id="KW-0812">Transmembrane</keyword>
<feature type="transmembrane region" description="Helical" evidence="10">
    <location>
        <begin position="133"/>
        <end position="155"/>
    </location>
</feature>
<dbReference type="eggNOG" id="COG4149">
    <property type="taxonomic scope" value="Bacteria"/>
</dbReference>
<dbReference type="Gene3D" id="1.10.3720.10">
    <property type="entry name" value="MetI-like"/>
    <property type="match status" value="1"/>
</dbReference>
<evidence type="ECO:0000259" key="12">
    <source>
        <dbReference type="PROSITE" id="PS50928"/>
    </source>
</evidence>
<dbReference type="InParanoid" id="A0LPL6"/>
<comment type="similarity">
    <text evidence="3 11">Belongs to the binding-protein-dependent transport system permease family. CysTW subfamily.</text>
</comment>
<organism evidence="13 14">
    <name type="scientific">Syntrophobacter fumaroxidans (strain DSM 10017 / MPOB)</name>
    <dbReference type="NCBI Taxonomy" id="335543"/>
    <lineage>
        <taxon>Bacteria</taxon>
        <taxon>Pseudomonadati</taxon>
        <taxon>Thermodesulfobacteriota</taxon>
        <taxon>Syntrophobacteria</taxon>
        <taxon>Syntrophobacterales</taxon>
        <taxon>Syntrophobacteraceae</taxon>
        <taxon>Syntrophobacter</taxon>
    </lineage>
</organism>
<dbReference type="GO" id="GO:0005886">
    <property type="term" value="C:plasma membrane"/>
    <property type="evidence" value="ECO:0007669"/>
    <property type="project" value="UniProtKB-SubCell"/>
</dbReference>
<comment type="function">
    <text evidence="1 11">Part of the binding-protein-dependent transport system for molybdenum; probably responsible for the translocation of the substrate across the membrane.</text>
</comment>
<feature type="domain" description="ABC transmembrane type-1" evidence="12">
    <location>
        <begin position="8"/>
        <end position="212"/>
    </location>
</feature>
<dbReference type="InterPro" id="IPR049783">
    <property type="entry name" value="ABC_perm_TupB-like"/>
</dbReference>
<feature type="transmembrane region" description="Helical" evidence="10">
    <location>
        <begin position="87"/>
        <end position="105"/>
    </location>
</feature>
<dbReference type="RefSeq" id="WP_011700493.1">
    <property type="nucleotide sequence ID" value="NC_008554.1"/>
</dbReference>
<feature type="transmembrane region" description="Helical" evidence="10">
    <location>
        <begin position="46"/>
        <end position="67"/>
    </location>
</feature>
<keyword evidence="8 10" id="KW-1133">Transmembrane helix</keyword>
<dbReference type="InterPro" id="IPR000515">
    <property type="entry name" value="MetI-like"/>
</dbReference>
<accession>A0LPL6</accession>